<sequence length="273" mass="30022">MPAEKYPNIFPKESLFGRFPYFLPCFCISVFALGVSIASFWLPETLHMHDEERFLSDDSFDAMETAPRGSEGIEKRPSNVRGKQSSGESLIRNWPLMSSIIVYCIFSLHDMAYTEIFSLWAVSPRKFGGLSFSTEDVGVVLAVSGFSLFVFQLSLYPYVERILGPITICRLSGVISIPLLSSYPFIAMLSGFSLTLLLNCASIMKNILSVSIVTGLFLLQNRAVDQHQRGAANGIAMTAMSLFKAVGPAGGGALFSWAQKRQNVSFLPGMVPN</sequence>
<reference evidence="8" key="1">
    <citation type="submission" date="2016-02" db="EMBL/GenBank/DDBJ databases">
        <title>WGS assembly of Manihot esculenta.</title>
        <authorList>
            <person name="Bredeson J.V."/>
            <person name="Prochnik S.E."/>
            <person name="Lyons J.B."/>
            <person name="Schmutz J."/>
            <person name="Grimwood J."/>
            <person name="Vrebalov J."/>
            <person name="Bart R.S."/>
            <person name="Amuge T."/>
            <person name="Ferguson M.E."/>
            <person name="Green R."/>
            <person name="Putnam N."/>
            <person name="Stites J."/>
            <person name="Rounsley S."/>
            <person name="Rokhsar D.S."/>
        </authorList>
    </citation>
    <scope>NUCLEOTIDE SEQUENCE [LARGE SCALE GENOMIC DNA]</scope>
    <source>
        <tissue evidence="8">Leaf</tissue>
    </source>
</reference>
<dbReference type="EMBL" id="CM004396">
    <property type="protein sequence ID" value="OAY39126.1"/>
    <property type="molecule type" value="Genomic_DNA"/>
</dbReference>
<evidence type="ECO:0000313" key="8">
    <source>
        <dbReference type="EMBL" id="OAY39126.1"/>
    </source>
</evidence>
<feature type="transmembrane region" description="Helical" evidence="7">
    <location>
        <begin position="100"/>
        <end position="122"/>
    </location>
</feature>
<dbReference type="GO" id="GO:0016020">
    <property type="term" value="C:membrane"/>
    <property type="evidence" value="ECO:0007669"/>
    <property type="project" value="UniProtKB-SubCell"/>
</dbReference>
<proteinExistence type="predicted"/>
<evidence type="ECO:0008006" key="9">
    <source>
        <dbReference type="Google" id="ProtNLM"/>
    </source>
</evidence>
<dbReference type="STRING" id="3983.A0A2C9V3Z9"/>
<feature type="transmembrane region" description="Helical" evidence="7">
    <location>
        <begin position="137"/>
        <end position="159"/>
    </location>
</feature>
<evidence type="ECO:0000256" key="6">
    <source>
        <dbReference type="SAM" id="MobiDB-lite"/>
    </source>
</evidence>
<dbReference type="Gene3D" id="1.20.1250.20">
    <property type="entry name" value="MFS general substrate transporter like domains"/>
    <property type="match status" value="1"/>
</dbReference>
<dbReference type="AlphaFoldDB" id="A0A2C9V3Z9"/>
<evidence type="ECO:0000256" key="5">
    <source>
        <dbReference type="ARBA" id="ARBA00023136"/>
    </source>
</evidence>
<evidence type="ECO:0000256" key="2">
    <source>
        <dbReference type="ARBA" id="ARBA00022448"/>
    </source>
</evidence>
<feature type="region of interest" description="Disordered" evidence="6">
    <location>
        <begin position="64"/>
        <end position="86"/>
    </location>
</feature>
<feature type="transmembrane region" description="Helical" evidence="7">
    <location>
        <begin position="20"/>
        <end position="42"/>
    </location>
</feature>
<comment type="subcellular location">
    <subcellularLocation>
        <location evidence="1">Membrane</location>
        <topology evidence="1">Multi-pass membrane protein</topology>
    </subcellularLocation>
</comment>
<dbReference type="PANTHER" id="PTHR23504">
    <property type="entry name" value="MAJOR FACILITATOR SUPERFAMILY DOMAIN-CONTAINING PROTEIN 10"/>
    <property type="match status" value="1"/>
</dbReference>
<organism evidence="8">
    <name type="scientific">Manihot esculenta</name>
    <name type="common">Cassava</name>
    <name type="synonym">Jatropha manihot</name>
    <dbReference type="NCBI Taxonomy" id="3983"/>
    <lineage>
        <taxon>Eukaryota</taxon>
        <taxon>Viridiplantae</taxon>
        <taxon>Streptophyta</taxon>
        <taxon>Embryophyta</taxon>
        <taxon>Tracheophyta</taxon>
        <taxon>Spermatophyta</taxon>
        <taxon>Magnoliopsida</taxon>
        <taxon>eudicotyledons</taxon>
        <taxon>Gunneridae</taxon>
        <taxon>Pentapetalae</taxon>
        <taxon>rosids</taxon>
        <taxon>fabids</taxon>
        <taxon>Malpighiales</taxon>
        <taxon>Euphorbiaceae</taxon>
        <taxon>Crotonoideae</taxon>
        <taxon>Manihoteae</taxon>
        <taxon>Manihot</taxon>
    </lineage>
</organism>
<protein>
    <recommendedName>
        <fullName evidence="9">Major facilitator superfamily (MFS) profile domain-containing protein</fullName>
    </recommendedName>
</protein>
<feature type="transmembrane region" description="Helical" evidence="7">
    <location>
        <begin position="171"/>
        <end position="190"/>
    </location>
</feature>
<evidence type="ECO:0000256" key="4">
    <source>
        <dbReference type="ARBA" id="ARBA00022989"/>
    </source>
</evidence>
<name>A0A2C9V3Z9_MANES</name>
<keyword evidence="5 7" id="KW-0472">Membrane</keyword>
<evidence type="ECO:0000256" key="3">
    <source>
        <dbReference type="ARBA" id="ARBA00022692"/>
    </source>
</evidence>
<evidence type="ECO:0000256" key="1">
    <source>
        <dbReference type="ARBA" id="ARBA00004141"/>
    </source>
</evidence>
<dbReference type="SUPFAM" id="SSF103473">
    <property type="entry name" value="MFS general substrate transporter"/>
    <property type="match status" value="1"/>
</dbReference>
<dbReference type="PANTHER" id="PTHR23504:SF114">
    <property type="entry name" value="PROTEIN ZINC INDUCED FACILITATOR-LIKE 1"/>
    <property type="match status" value="1"/>
</dbReference>
<keyword evidence="4 7" id="KW-1133">Transmembrane helix</keyword>
<gene>
    <name evidence="8" type="ORF">MANES_10G069400</name>
</gene>
<evidence type="ECO:0000256" key="7">
    <source>
        <dbReference type="SAM" id="Phobius"/>
    </source>
</evidence>
<dbReference type="InterPro" id="IPR036259">
    <property type="entry name" value="MFS_trans_sf"/>
</dbReference>
<feature type="transmembrane region" description="Helical" evidence="7">
    <location>
        <begin position="196"/>
        <end position="219"/>
    </location>
</feature>
<keyword evidence="2" id="KW-0813">Transport</keyword>
<keyword evidence="3 7" id="KW-0812">Transmembrane</keyword>
<accession>A0A2C9V3Z9</accession>